<evidence type="ECO:0000313" key="4">
    <source>
        <dbReference type="EMBL" id="KAJ3610404.1"/>
    </source>
</evidence>
<accession>A0A9Q0ITK4</accession>
<name>A0A9Q0ITK4_9TELE</name>
<dbReference type="AlphaFoldDB" id="A0A9Q0ITK4"/>
<keyword evidence="5" id="KW-1185">Reference proteome</keyword>
<protein>
    <submittedName>
        <fullName evidence="4">Uncharacterized protein</fullName>
    </submittedName>
</protein>
<evidence type="ECO:0000256" key="3">
    <source>
        <dbReference type="SAM" id="MobiDB-lite"/>
    </source>
</evidence>
<organism evidence="4 5">
    <name type="scientific">Muraenolepis orangiensis</name>
    <name type="common">Patagonian moray cod</name>
    <dbReference type="NCBI Taxonomy" id="630683"/>
    <lineage>
        <taxon>Eukaryota</taxon>
        <taxon>Metazoa</taxon>
        <taxon>Chordata</taxon>
        <taxon>Craniata</taxon>
        <taxon>Vertebrata</taxon>
        <taxon>Euteleostomi</taxon>
        <taxon>Actinopterygii</taxon>
        <taxon>Neopterygii</taxon>
        <taxon>Teleostei</taxon>
        <taxon>Neoteleostei</taxon>
        <taxon>Acanthomorphata</taxon>
        <taxon>Zeiogadaria</taxon>
        <taxon>Gadariae</taxon>
        <taxon>Gadiformes</taxon>
        <taxon>Muraenolepidoidei</taxon>
        <taxon>Muraenolepididae</taxon>
        <taxon>Muraenolepis</taxon>
    </lineage>
</organism>
<gene>
    <name evidence="4" type="ORF">NHX12_022496</name>
</gene>
<evidence type="ECO:0000256" key="1">
    <source>
        <dbReference type="ARBA" id="ARBA00010215"/>
    </source>
</evidence>
<dbReference type="InterPro" id="IPR029670">
    <property type="entry name" value="UPF0524_fam"/>
</dbReference>
<proteinExistence type="inferred from homology"/>
<comment type="caution">
    <text evidence="4">The sequence shown here is derived from an EMBL/GenBank/DDBJ whole genome shotgun (WGS) entry which is preliminary data.</text>
</comment>
<dbReference type="OrthoDB" id="8962279at2759"/>
<sequence length="255" mass="27439">MYENLERGGEKRRGEGREERRANTTTTGQEEEEKLCCREDPPTPPPGDHGHRHGRHELNCAGGGGKYVYQPMTNVLQLPSTTVPSGAAGDHAPSLSISALLADRFLRTASCLASPTSGRGGSGEDYAVTRINGRAFYVPLARRSKKPGAALTNTQHQNGEHTQPGLPSCSRSVLSNRNETTARLQVSDRGSVGQKPRSGFSPSGPEDSGIPGVERTYGDPELNQEHSKVGSEGLKEDRWDLSPLQELAEALETTV</sequence>
<evidence type="ECO:0000256" key="2">
    <source>
        <dbReference type="ARBA" id="ARBA00022902"/>
    </source>
</evidence>
<feature type="compositionally biased region" description="Polar residues" evidence="3">
    <location>
        <begin position="151"/>
        <end position="161"/>
    </location>
</feature>
<keyword evidence="2" id="KW-0524">Neurogenesis</keyword>
<evidence type="ECO:0000313" key="5">
    <source>
        <dbReference type="Proteomes" id="UP001148018"/>
    </source>
</evidence>
<dbReference type="PANTHER" id="PTHR31785">
    <property type="entry name" value="UPF0524 PROTEIN C3ORF70"/>
    <property type="match status" value="1"/>
</dbReference>
<comment type="similarity">
    <text evidence="1">Belongs to the UPF0524 family.</text>
</comment>
<dbReference type="PANTHER" id="PTHR31785:SF2">
    <property type="entry name" value="UPF0524 PROTEIN C3ORF70"/>
    <property type="match status" value="1"/>
</dbReference>
<feature type="region of interest" description="Disordered" evidence="3">
    <location>
        <begin position="1"/>
        <end position="56"/>
    </location>
</feature>
<feature type="compositionally biased region" description="Basic and acidic residues" evidence="3">
    <location>
        <begin position="223"/>
        <end position="240"/>
    </location>
</feature>
<dbReference type="Proteomes" id="UP001148018">
    <property type="component" value="Unassembled WGS sequence"/>
</dbReference>
<dbReference type="EMBL" id="JANIIK010000038">
    <property type="protein sequence ID" value="KAJ3610404.1"/>
    <property type="molecule type" value="Genomic_DNA"/>
</dbReference>
<feature type="region of interest" description="Disordered" evidence="3">
    <location>
        <begin position="151"/>
        <end position="243"/>
    </location>
</feature>
<dbReference type="Pfam" id="PF15823">
    <property type="entry name" value="UPF0524"/>
    <property type="match status" value="1"/>
</dbReference>
<feature type="compositionally biased region" description="Basic and acidic residues" evidence="3">
    <location>
        <begin position="1"/>
        <end position="22"/>
    </location>
</feature>
<dbReference type="GO" id="GO:0007399">
    <property type="term" value="P:nervous system development"/>
    <property type="evidence" value="ECO:0007669"/>
    <property type="project" value="UniProtKB-KW"/>
</dbReference>
<reference evidence="4" key="1">
    <citation type="submission" date="2022-07" db="EMBL/GenBank/DDBJ databases">
        <title>Chromosome-level genome of Muraenolepis orangiensis.</title>
        <authorList>
            <person name="Kim J."/>
        </authorList>
    </citation>
    <scope>NUCLEOTIDE SEQUENCE</scope>
    <source>
        <strain evidence="4">KU_S4_2022</strain>
        <tissue evidence="4">Muscle</tissue>
    </source>
</reference>
<feature type="compositionally biased region" description="Polar residues" evidence="3">
    <location>
        <begin position="169"/>
        <end position="184"/>
    </location>
</feature>